<dbReference type="EMBL" id="CABFNO020001536">
    <property type="protein sequence ID" value="CAG9996063.1"/>
    <property type="molecule type" value="Genomic_DNA"/>
</dbReference>
<protein>
    <submittedName>
        <fullName evidence="3">Uncharacterized protein</fullName>
    </submittedName>
</protein>
<keyword evidence="2" id="KW-0812">Transmembrane</keyword>
<organism evidence="3 4">
    <name type="scientific">Clonostachys byssicola</name>
    <dbReference type="NCBI Taxonomy" id="160290"/>
    <lineage>
        <taxon>Eukaryota</taxon>
        <taxon>Fungi</taxon>
        <taxon>Dikarya</taxon>
        <taxon>Ascomycota</taxon>
        <taxon>Pezizomycotina</taxon>
        <taxon>Sordariomycetes</taxon>
        <taxon>Hypocreomycetidae</taxon>
        <taxon>Hypocreales</taxon>
        <taxon>Bionectriaceae</taxon>
        <taxon>Clonostachys</taxon>
    </lineage>
</organism>
<sequence>MHEVSQGQAPKSPPPSSNTELHQSTEQSTPGESVCESHYVAWESAPNPKSHFSIGEWGATASINAYGQMMLFRNFLEVETYGFISVEQKCESTPDFAHSRAERANQLEWMSGNALPIGETAFGLKFPGLEIGKELPRLSLLRYRWPRYQYHTDKCELDIHWMIHHNHLLQQCIVKNLETSPLDVEFKFCNPDSSMVVRGLNYTATGRGANTCFGQACPDELGWCRSTTLNKSREAILKSRQPSGGYNRPTEASGWPHIGESAAVVVSVFLNGEPMRWKAATSAWTHRLEARTNNDICSSSTTMEVVVAYHLRHSESSYTDLGAISIPAAAVRVGEFLREEPFSPICISGIDLARKDDLQSFPSPDPAIDGVDSLNENILEAFGETASPDKHIEFLTRRHLEHIISVCAIPVHHPPPNPVEIGTPGSKPRRRVISIALTCGDMSEHVIYASSSFFAFMFLLEAFRRLKRICPRDEYVATMLTRISIVCIGHMEWLRLAELDAGLFSLDYWPVGGIRKEYRTFLFGPHIRPFDTSFHIIKAGEFVKVYTEPDYQELARTVVDRVSERWVEGLRLSDKRSVSVWPHCFPKRPKATPEFRLSDQIWIWKALRVVEKMIISPPSDPASQKRGLSELPPSFSPHGLQRNIVKRFTTKNPLIKQRTLAATRSARRVRFTFHAEDTVLLYGEDWGFFHRETKSWNSFINLQNICMDNQIMEWDNVLRYGLALMMGARGYSIISCQHPRELTKSAFSMLVSVSGQNGFFPGKMDFETKEPLQPQTHRDEVLSFNTSFQVPFILFMNALQTSNAYQEPQNTNYELPIIDSPNNMRLNMESPIQPKLERSDSIPNSEAACWLEKYSLLSPLNDPKNIIDIHEEEWLYNYPRVFSSEKVMSQEAFRDTLKNIRNYPFDSSCRTITRGIDEYLSKVTQDPRLAEKEMNSPVAGWDAFDDISETARVIDAAKRRATGKNAIPVMRRPSDSCCFELQATNSALWKHIGGARDALQAKKRFIWLYRADRGTALACYMSAKFDRDVMNRYFERHSQYEKSFLELVDKLPNMWATEFHLSFHRLLRPGESKDAGIPERREETLPGRKKKKIVKCSMGFHFRGDWFDKYWTCYSVEYPQIETGSLRLPLHRFDLKNTGRLWRQRKILEQWLFLIIMEKLLEGSTEIYNEIASEFGFRNDVFTISITDSEDYFSRDWLRLQHMLEAIELDLTESMKIIKKWETRVSDRDEQPRWTEKHERKYGDEVKFWTGVANGQINDLQHLLDKIRALKVVIIQSQEHVRGDLSLRGAENIRFFTYVTVIFLPLSFSASVMSMNGAPSGNLMVGMMIYAIVSLALTFIALYNAAPVGKILRKVFKSYYTSFTNSTMQQSSLVQFPNFMSRSNFDTDTLSTKETDVGSENNLTLHTNPEEGYNAHFWFWFTYIVIELPARRVILGYDILKGGSLSWKAFYHVPTAIAMLPVCLLSFVIRVAFYNLIDLLKFTGGWIVWFFFSPYTENNKESQEHFRWLIQLPEYVRPLQNIHDEMEEMRQTWDRERTGAEEDGKQAGEPDDQAHS</sequence>
<feature type="region of interest" description="Disordered" evidence="1">
    <location>
        <begin position="1"/>
        <end position="34"/>
    </location>
</feature>
<reference evidence="3" key="1">
    <citation type="submission" date="2021-10" db="EMBL/GenBank/DDBJ databases">
        <authorList>
            <person name="Piombo E."/>
        </authorList>
    </citation>
    <scope>NUCLEOTIDE SEQUENCE</scope>
</reference>
<evidence type="ECO:0000313" key="4">
    <source>
        <dbReference type="Proteomes" id="UP000754883"/>
    </source>
</evidence>
<dbReference type="OrthoDB" id="5361176at2759"/>
<evidence type="ECO:0000313" key="3">
    <source>
        <dbReference type="EMBL" id="CAG9996063.1"/>
    </source>
</evidence>
<comment type="caution">
    <text evidence="3">The sequence shown here is derived from an EMBL/GenBank/DDBJ whole genome shotgun (WGS) entry which is preliminary data.</text>
</comment>
<feature type="compositionally biased region" description="Polar residues" evidence="1">
    <location>
        <begin position="17"/>
        <end position="31"/>
    </location>
</feature>
<proteinExistence type="predicted"/>
<keyword evidence="2" id="KW-1133">Transmembrane helix</keyword>
<dbReference type="Proteomes" id="UP000754883">
    <property type="component" value="Unassembled WGS sequence"/>
</dbReference>
<gene>
    <name evidence="3" type="ORF">CBYS24578_00004140</name>
</gene>
<keyword evidence="4" id="KW-1185">Reference proteome</keyword>
<accession>A0A9N9UPT4</accession>
<evidence type="ECO:0000256" key="1">
    <source>
        <dbReference type="SAM" id="MobiDB-lite"/>
    </source>
</evidence>
<feature type="region of interest" description="Disordered" evidence="1">
    <location>
        <begin position="1530"/>
        <end position="1556"/>
    </location>
</feature>
<name>A0A9N9UPT4_9HYPO</name>
<keyword evidence="2" id="KW-0472">Membrane</keyword>
<evidence type="ECO:0000256" key="2">
    <source>
        <dbReference type="SAM" id="Phobius"/>
    </source>
</evidence>
<dbReference type="Gene3D" id="1.20.58.340">
    <property type="entry name" value="Magnesium transport protein CorA, transmembrane region"/>
    <property type="match status" value="1"/>
</dbReference>
<feature type="transmembrane region" description="Helical" evidence="2">
    <location>
        <begin position="1449"/>
        <end position="1473"/>
    </location>
</feature>
<feature type="transmembrane region" description="Helical" evidence="2">
    <location>
        <begin position="1327"/>
        <end position="1346"/>
    </location>
</feature>